<evidence type="ECO:0000256" key="1">
    <source>
        <dbReference type="SAM" id="Phobius"/>
    </source>
</evidence>
<proteinExistence type="predicted"/>
<reference evidence="2" key="1">
    <citation type="submission" date="2020-09" db="EMBL/GenBank/DDBJ databases">
        <title>Genome-Enabled Discovery of Anthraquinone Biosynthesis in Senna tora.</title>
        <authorList>
            <person name="Kang S.-H."/>
            <person name="Pandey R.P."/>
            <person name="Lee C.-M."/>
            <person name="Sim J.-S."/>
            <person name="Jeong J.-T."/>
            <person name="Choi B.-S."/>
            <person name="Jung M."/>
            <person name="Ginzburg D."/>
            <person name="Zhao K."/>
            <person name="Won S.Y."/>
            <person name="Oh T.-J."/>
            <person name="Yu Y."/>
            <person name="Kim N.-H."/>
            <person name="Lee O.R."/>
            <person name="Lee T.-H."/>
            <person name="Bashyal P."/>
            <person name="Kim T.-S."/>
            <person name="Lee W.-H."/>
            <person name="Kawkins C."/>
            <person name="Kim C.-K."/>
            <person name="Kim J.S."/>
            <person name="Ahn B.O."/>
            <person name="Rhee S.Y."/>
            <person name="Sohng J.K."/>
        </authorList>
    </citation>
    <scope>NUCLEOTIDE SEQUENCE</scope>
    <source>
        <tissue evidence="2">Leaf</tissue>
    </source>
</reference>
<evidence type="ECO:0000313" key="2">
    <source>
        <dbReference type="EMBL" id="KAF7804538.1"/>
    </source>
</evidence>
<accession>A0A834SL29</accession>
<sequence>MSHRRMSDLALVSVIGSEGGTMRKESRKISKVVRARGGRAALINKTVTSSYRMISLVIFYSLLHYYSLFLILYNRSPLSPLRFISIIIGDMGPT</sequence>
<keyword evidence="1" id="KW-0812">Transmembrane</keyword>
<name>A0A834SL29_9FABA</name>
<keyword evidence="1" id="KW-0472">Membrane</keyword>
<protein>
    <submittedName>
        <fullName evidence="2">Uncharacterized protein</fullName>
    </submittedName>
</protein>
<keyword evidence="1" id="KW-1133">Transmembrane helix</keyword>
<keyword evidence="3" id="KW-1185">Reference proteome</keyword>
<organism evidence="2 3">
    <name type="scientific">Senna tora</name>
    <dbReference type="NCBI Taxonomy" id="362788"/>
    <lineage>
        <taxon>Eukaryota</taxon>
        <taxon>Viridiplantae</taxon>
        <taxon>Streptophyta</taxon>
        <taxon>Embryophyta</taxon>
        <taxon>Tracheophyta</taxon>
        <taxon>Spermatophyta</taxon>
        <taxon>Magnoliopsida</taxon>
        <taxon>eudicotyledons</taxon>
        <taxon>Gunneridae</taxon>
        <taxon>Pentapetalae</taxon>
        <taxon>rosids</taxon>
        <taxon>fabids</taxon>
        <taxon>Fabales</taxon>
        <taxon>Fabaceae</taxon>
        <taxon>Caesalpinioideae</taxon>
        <taxon>Cassia clade</taxon>
        <taxon>Senna</taxon>
    </lineage>
</organism>
<dbReference type="EMBL" id="JAAIUW010000013">
    <property type="protein sequence ID" value="KAF7804538.1"/>
    <property type="molecule type" value="Genomic_DNA"/>
</dbReference>
<evidence type="ECO:0000313" key="3">
    <source>
        <dbReference type="Proteomes" id="UP000634136"/>
    </source>
</evidence>
<gene>
    <name evidence="2" type="ORF">G2W53_043649</name>
</gene>
<dbReference type="AlphaFoldDB" id="A0A834SL29"/>
<feature type="transmembrane region" description="Helical" evidence="1">
    <location>
        <begin position="53"/>
        <end position="73"/>
    </location>
</feature>
<comment type="caution">
    <text evidence="2">The sequence shown here is derived from an EMBL/GenBank/DDBJ whole genome shotgun (WGS) entry which is preliminary data.</text>
</comment>
<dbReference type="Proteomes" id="UP000634136">
    <property type="component" value="Unassembled WGS sequence"/>
</dbReference>